<dbReference type="InterPro" id="IPR058245">
    <property type="entry name" value="NreC/VraR/RcsB-like_REC"/>
</dbReference>
<dbReference type="PANTHER" id="PTHR43214">
    <property type="entry name" value="TWO-COMPONENT RESPONSE REGULATOR"/>
    <property type="match status" value="1"/>
</dbReference>
<reference evidence="8 9" key="1">
    <citation type="submission" date="2021-03" db="EMBL/GenBank/DDBJ databases">
        <title>Whole genome shotgun sequence of Actinoplanes toevensis NBRC 105298.</title>
        <authorList>
            <person name="Komaki H."/>
            <person name="Tamura T."/>
        </authorList>
    </citation>
    <scope>NUCLEOTIDE SEQUENCE [LARGE SCALE GENOMIC DNA]</scope>
    <source>
        <strain evidence="8 9">NBRC 105298</strain>
    </source>
</reference>
<dbReference type="Pfam" id="PF00072">
    <property type="entry name" value="Response_reg"/>
    <property type="match status" value="1"/>
</dbReference>
<dbReference type="AlphaFoldDB" id="A0A919T5U3"/>
<dbReference type="PROSITE" id="PS50110">
    <property type="entry name" value="RESPONSE_REGULATORY"/>
    <property type="match status" value="1"/>
</dbReference>
<dbReference type="CDD" id="cd17535">
    <property type="entry name" value="REC_NarL-like"/>
    <property type="match status" value="1"/>
</dbReference>
<evidence type="ECO:0000256" key="4">
    <source>
        <dbReference type="ARBA" id="ARBA00023163"/>
    </source>
</evidence>
<dbReference type="SMART" id="SM00421">
    <property type="entry name" value="HTH_LUXR"/>
    <property type="match status" value="1"/>
</dbReference>
<evidence type="ECO:0000313" key="9">
    <source>
        <dbReference type="Proteomes" id="UP000677082"/>
    </source>
</evidence>
<dbReference type="Pfam" id="PF00196">
    <property type="entry name" value="GerE"/>
    <property type="match status" value="1"/>
</dbReference>
<dbReference type="PRINTS" id="PR00038">
    <property type="entry name" value="HTHLUXR"/>
</dbReference>
<dbReference type="PANTHER" id="PTHR43214:SF24">
    <property type="entry name" value="TRANSCRIPTIONAL REGULATORY PROTEIN NARL-RELATED"/>
    <property type="match status" value="1"/>
</dbReference>
<evidence type="ECO:0000313" key="8">
    <source>
        <dbReference type="EMBL" id="GIM89227.1"/>
    </source>
</evidence>
<dbReference type="GO" id="GO:0006355">
    <property type="term" value="P:regulation of DNA-templated transcription"/>
    <property type="evidence" value="ECO:0007669"/>
    <property type="project" value="InterPro"/>
</dbReference>
<keyword evidence="1 5" id="KW-0597">Phosphoprotein</keyword>
<dbReference type="PROSITE" id="PS00622">
    <property type="entry name" value="HTH_LUXR_1"/>
    <property type="match status" value="1"/>
</dbReference>
<keyword evidence="9" id="KW-1185">Reference proteome</keyword>
<keyword evidence="2" id="KW-0805">Transcription regulation</keyword>
<dbReference type="PROSITE" id="PS50043">
    <property type="entry name" value="HTH_LUXR_2"/>
    <property type="match status" value="1"/>
</dbReference>
<proteinExistence type="predicted"/>
<dbReference type="GO" id="GO:0000160">
    <property type="term" value="P:phosphorelay signal transduction system"/>
    <property type="evidence" value="ECO:0007669"/>
    <property type="project" value="InterPro"/>
</dbReference>
<dbReference type="InterPro" id="IPR001789">
    <property type="entry name" value="Sig_transdc_resp-reg_receiver"/>
</dbReference>
<gene>
    <name evidence="8" type="ORF">Ato02nite_010200</name>
</gene>
<dbReference type="Proteomes" id="UP000677082">
    <property type="component" value="Unassembled WGS sequence"/>
</dbReference>
<dbReference type="SUPFAM" id="SSF52172">
    <property type="entry name" value="CheY-like"/>
    <property type="match status" value="1"/>
</dbReference>
<evidence type="ECO:0000256" key="3">
    <source>
        <dbReference type="ARBA" id="ARBA00023125"/>
    </source>
</evidence>
<dbReference type="Gene3D" id="3.40.50.2300">
    <property type="match status" value="1"/>
</dbReference>
<evidence type="ECO:0000259" key="6">
    <source>
        <dbReference type="PROSITE" id="PS50043"/>
    </source>
</evidence>
<evidence type="ECO:0000256" key="2">
    <source>
        <dbReference type="ARBA" id="ARBA00023015"/>
    </source>
</evidence>
<protein>
    <submittedName>
        <fullName evidence="8">DNA-binding response regulator</fullName>
    </submittedName>
</protein>
<keyword evidence="3 8" id="KW-0238">DNA-binding</keyword>
<keyword evidence="4" id="KW-0804">Transcription</keyword>
<dbReference type="InterPro" id="IPR039420">
    <property type="entry name" value="WalR-like"/>
</dbReference>
<sequence length="221" mass="23357">MSVRVLVADDQPLIRAGLVALLRAADGLEVAGEAADGAEAVALTARTGPDVVLMDIRMPVLDGIAATRQILAATGPRPKVIVLTTFDLDEYVYGALGEGASGFLLKDTPPDRIISAIHTIAAGDILLAPRITHRLIETHARRHRATAGGHRLDELTARETDVLRLVGNGLTNTQIAARLLVSEATVKTHLKHTMSKLHLSSRAQAVVLAYETGLVVPGDPA</sequence>
<feature type="domain" description="Response regulatory" evidence="7">
    <location>
        <begin position="4"/>
        <end position="121"/>
    </location>
</feature>
<dbReference type="InterPro" id="IPR000792">
    <property type="entry name" value="Tscrpt_reg_LuxR_C"/>
</dbReference>
<evidence type="ECO:0000256" key="5">
    <source>
        <dbReference type="PROSITE-ProRule" id="PRU00169"/>
    </source>
</evidence>
<feature type="modified residue" description="4-aspartylphosphate" evidence="5">
    <location>
        <position position="55"/>
    </location>
</feature>
<organism evidence="8 9">
    <name type="scientific">Paractinoplanes toevensis</name>
    <dbReference type="NCBI Taxonomy" id="571911"/>
    <lineage>
        <taxon>Bacteria</taxon>
        <taxon>Bacillati</taxon>
        <taxon>Actinomycetota</taxon>
        <taxon>Actinomycetes</taxon>
        <taxon>Micromonosporales</taxon>
        <taxon>Micromonosporaceae</taxon>
        <taxon>Paractinoplanes</taxon>
    </lineage>
</organism>
<dbReference type="SMART" id="SM00448">
    <property type="entry name" value="REC"/>
    <property type="match status" value="1"/>
</dbReference>
<dbReference type="CDD" id="cd06170">
    <property type="entry name" value="LuxR_C_like"/>
    <property type="match status" value="1"/>
</dbReference>
<feature type="domain" description="HTH luxR-type" evidence="6">
    <location>
        <begin position="148"/>
        <end position="213"/>
    </location>
</feature>
<dbReference type="InterPro" id="IPR011006">
    <property type="entry name" value="CheY-like_superfamily"/>
</dbReference>
<accession>A0A919T5U3</accession>
<comment type="caution">
    <text evidence="8">The sequence shown here is derived from an EMBL/GenBank/DDBJ whole genome shotgun (WGS) entry which is preliminary data.</text>
</comment>
<evidence type="ECO:0000256" key="1">
    <source>
        <dbReference type="ARBA" id="ARBA00022553"/>
    </source>
</evidence>
<dbReference type="RefSeq" id="WP_213005184.1">
    <property type="nucleotide sequence ID" value="NZ_BOQN01000011.1"/>
</dbReference>
<dbReference type="EMBL" id="BOQN01000011">
    <property type="protein sequence ID" value="GIM89227.1"/>
    <property type="molecule type" value="Genomic_DNA"/>
</dbReference>
<evidence type="ECO:0000259" key="7">
    <source>
        <dbReference type="PROSITE" id="PS50110"/>
    </source>
</evidence>
<name>A0A919T5U3_9ACTN</name>
<dbReference type="GO" id="GO:0003677">
    <property type="term" value="F:DNA binding"/>
    <property type="evidence" value="ECO:0007669"/>
    <property type="project" value="UniProtKB-KW"/>
</dbReference>